<protein>
    <submittedName>
        <fullName evidence="1">Uncharacterized protein</fullName>
    </submittedName>
</protein>
<gene>
    <name evidence="1" type="ORF">GJE22_09405</name>
</gene>
<organism evidence="1 2">
    <name type="scientific">Enorma shizhengliae</name>
    <dbReference type="NCBI Taxonomy" id="2606615"/>
    <lineage>
        <taxon>Bacteria</taxon>
        <taxon>Bacillati</taxon>
        <taxon>Actinomycetota</taxon>
        <taxon>Coriobacteriia</taxon>
        <taxon>Coriobacteriales</taxon>
        <taxon>Coriobacteriaceae</taxon>
        <taxon>Enorma</taxon>
    </lineage>
</organism>
<dbReference type="AlphaFoldDB" id="A0A7K0GAD9"/>
<proteinExistence type="predicted"/>
<dbReference type="Proteomes" id="UP000470010">
    <property type="component" value="Unassembled WGS sequence"/>
</dbReference>
<sequence length="177" mass="19742">MAPLTQQELDDLYEAMMGRMHLELLEALTRANRTGELEDLLATLGMSDLLGRGEDPSPLETGKIIVLGASQVPVDKLRSTARKEGFDSDRFEFKTGYKQLKHFDFGKIRGSMGYAAIFAGPMPHSTPGTAEASSFIARVENNPNDYPQLFKLSTKIELKITNNSFRNALRELKEQFA</sequence>
<name>A0A7K0GAD9_9ACTN</name>
<accession>A0A7K0GAD9</accession>
<keyword evidence="2" id="KW-1185">Reference proteome</keyword>
<dbReference type="EMBL" id="VTFZ01000014">
    <property type="protein sequence ID" value="MRX80797.1"/>
    <property type="molecule type" value="Genomic_DNA"/>
</dbReference>
<comment type="caution">
    <text evidence="1">The sequence shown here is derived from an EMBL/GenBank/DDBJ whole genome shotgun (WGS) entry which is preliminary data.</text>
</comment>
<reference evidence="2" key="1">
    <citation type="submission" date="2019-08" db="EMBL/GenBank/DDBJ databases">
        <title>Arthrobacter sp. nov., isolated from plateau pika and Tibetan wild ass.</title>
        <authorList>
            <person name="Ge Y."/>
        </authorList>
    </citation>
    <scope>NUCLEOTIDE SEQUENCE [LARGE SCALE GENOMIC DNA]</scope>
    <source>
        <strain evidence="2">HF-1365</strain>
    </source>
</reference>
<evidence type="ECO:0000313" key="2">
    <source>
        <dbReference type="Proteomes" id="UP000470010"/>
    </source>
</evidence>
<dbReference type="RefSeq" id="WP_144688838.1">
    <property type="nucleotide sequence ID" value="NZ_VLLQ01000013.1"/>
</dbReference>
<evidence type="ECO:0000313" key="1">
    <source>
        <dbReference type="EMBL" id="MRX80797.1"/>
    </source>
</evidence>